<dbReference type="RefSeq" id="WP_066446410.1">
    <property type="nucleotide sequence ID" value="NZ_CP014226.1"/>
</dbReference>
<evidence type="ECO:0008006" key="4">
    <source>
        <dbReference type="Google" id="ProtNLM"/>
    </source>
</evidence>
<dbReference type="EMBL" id="CP014226">
    <property type="protein sequence ID" value="AMD00320.1"/>
    <property type="molecule type" value="Genomic_DNA"/>
</dbReference>
<gene>
    <name evidence="2" type="ORF">LOKO_01252</name>
</gene>
<evidence type="ECO:0000313" key="2">
    <source>
        <dbReference type="EMBL" id="AMD00320.1"/>
    </source>
</evidence>
<keyword evidence="1" id="KW-1133">Transmembrane helix</keyword>
<name>A0A0X8HD52_9GAMM</name>
<evidence type="ECO:0000313" key="3">
    <source>
        <dbReference type="Proteomes" id="UP000063387"/>
    </source>
</evidence>
<feature type="transmembrane region" description="Helical" evidence="1">
    <location>
        <begin position="35"/>
        <end position="53"/>
    </location>
</feature>
<dbReference type="OrthoDB" id="6182046at2"/>
<keyword evidence="1" id="KW-0472">Membrane</keyword>
<dbReference type="Proteomes" id="UP000063387">
    <property type="component" value="Chromosome"/>
</dbReference>
<dbReference type="STRING" id="507626.LOKO_01252"/>
<sequence length="290" mass="32959">MQSKYKVGLMRLNLLVAALLLALLAYRTELFASALLLWLAVACLTVTASLLEFSHRRPATVPWQLLPGLLLAGLLWTDPERHALWIWGWPALLMLPQPRWMLGLTFILAGLTWWSLIGVLGFEQSFFSGLLLLTLMLLGLARNLQRQPQRLASRQRVRLAPGLPLWTAHQLATDLRRERARCRREGVHGELLLLGTSRHQLWPLAQDLCRQTHDFETCYRLNQRTLAALLLSRDQEQARSRRKALLDGLRAPVKARFTTLEVAGSLNEQLARFEQQQNALAIDPEPSHGP</sequence>
<keyword evidence="3" id="KW-1185">Reference proteome</keyword>
<feature type="transmembrane region" description="Helical" evidence="1">
    <location>
        <begin position="100"/>
        <end position="120"/>
    </location>
</feature>
<feature type="transmembrane region" description="Helical" evidence="1">
    <location>
        <begin position="126"/>
        <end position="144"/>
    </location>
</feature>
<evidence type="ECO:0000256" key="1">
    <source>
        <dbReference type="SAM" id="Phobius"/>
    </source>
</evidence>
<keyword evidence="1" id="KW-0812">Transmembrane</keyword>
<accession>A0A0X8HD52</accession>
<dbReference type="AlphaFoldDB" id="A0A0X8HD52"/>
<reference evidence="2 3" key="1">
    <citation type="journal article" date="2016" name="Genome Announc.">
        <title>Draft Genome Sequence of 'Halomonas chromatireducens' Strain AGD 8-3, a Haloalkaliphilic Chromate- and Selenite-Reducing Gammaproteobacterium.</title>
        <authorList>
            <person name="Sharko F.S."/>
            <person name="Shapovalova A.A."/>
            <person name="Tsygankova S.V."/>
            <person name="Komova A.V."/>
            <person name="Boulygina E.S."/>
            <person name="Teslyuk A.B."/>
            <person name="Gotovtsev P.M."/>
            <person name="Namsaraev Z.B."/>
            <person name="Khijniak T.V."/>
            <person name="Nedoluzhko A.V."/>
            <person name="Vasilov R.G."/>
        </authorList>
    </citation>
    <scope>NUCLEOTIDE SEQUENCE [LARGE SCALE GENOMIC DNA]</scope>
    <source>
        <strain evidence="2 3">AGD 8-3</strain>
    </source>
</reference>
<proteinExistence type="predicted"/>
<protein>
    <recommendedName>
        <fullName evidence="4">GGDEF domain-containing protein</fullName>
    </recommendedName>
</protein>
<dbReference type="PATRIC" id="fig|507626.3.peg.1236"/>
<organism evidence="2 3">
    <name type="scientific">Halomonas chromatireducens</name>
    <dbReference type="NCBI Taxonomy" id="507626"/>
    <lineage>
        <taxon>Bacteria</taxon>
        <taxon>Pseudomonadati</taxon>
        <taxon>Pseudomonadota</taxon>
        <taxon>Gammaproteobacteria</taxon>
        <taxon>Oceanospirillales</taxon>
        <taxon>Halomonadaceae</taxon>
        <taxon>Halomonas</taxon>
    </lineage>
</organism>
<reference evidence="2 3" key="2">
    <citation type="submission" date="2016-02" db="EMBL/GenBank/DDBJ databases">
        <authorList>
            <person name="Wen L."/>
            <person name="He K."/>
            <person name="Yang H."/>
        </authorList>
    </citation>
    <scope>NUCLEOTIDE SEQUENCE [LARGE SCALE GENOMIC DNA]</scope>
    <source>
        <strain evidence="2 3">AGD 8-3</strain>
    </source>
</reference>
<dbReference type="KEGG" id="hco:LOKO_01252"/>